<protein>
    <recommendedName>
        <fullName evidence="2">IST1 homolog</fullName>
    </recommendedName>
    <alternativeName>
        <fullName evidence="3">Charged multivesicular body protein 8</fullName>
    </alternativeName>
</protein>
<accession>A0A423TRV9</accession>
<proteinExistence type="inferred from homology"/>
<dbReference type="PANTHER" id="PTHR12161:SF5">
    <property type="entry name" value="IST1 HOMOLOG"/>
    <property type="match status" value="1"/>
</dbReference>
<reference evidence="7 8" key="2">
    <citation type="submission" date="2019-01" db="EMBL/GenBank/DDBJ databases">
        <title>The decoding of complex shrimp genome reveals the adaptation for benthos swimmer, frequently molting mechanism and breeding impact on genome.</title>
        <authorList>
            <person name="Sun Y."/>
            <person name="Gao Y."/>
            <person name="Yu Y."/>
        </authorList>
    </citation>
    <scope>NUCLEOTIDE SEQUENCE [LARGE SCALE GENOMIC DNA]</scope>
    <source>
        <tissue evidence="7">Muscle</tissue>
    </source>
</reference>
<sequence>MFSSGPNYNKLKTNLRLAISRLKLLEKKKTELNQKAKKEVADYLAAGKVERAKIRVEYCIREDYLVEGMEMTELYCDMILARFGIIEQSKELEAGLAESISSVIWVTPQLATEVAELKACQSKEVSTISERLIHKMSVQAPPKVMSDSQCESLINLDEKNNLGNNSISAPVGGAQMNIPPAGFVGYPGQPMAPFAYPPAQVPIPSQSLQEGQGFHNSSSLMPHPDQILQPVPVPVPTPHLPATPKSSSPEMGGNLSLPSILVTNPQSLTNCFEEFTQTVKEHKPDIIVVSETWFSETRPATNYTLDGYKMFNDDRESRGGGVAVCS</sequence>
<evidence type="ECO:0000256" key="5">
    <source>
        <dbReference type="ARBA" id="ARBA00046920"/>
    </source>
</evidence>
<dbReference type="Gene3D" id="3.60.10.10">
    <property type="entry name" value="Endonuclease/exonuclease/phosphatase"/>
    <property type="match status" value="1"/>
</dbReference>
<dbReference type="EMBL" id="QCYY01001279">
    <property type="protein sequence ID" value="ROT79187.1"/>
    <property type="molecule type" value="Genomic_DNA"/>
</dbReference>
<comment type="subunit">
    <text evidence="5">Interacts with CHMP1A, CHMP1B, VPS4A and VTA1. Interacts with SPAST, STAMBP, and USP8. May interact with VPS37B. May associate with the ESCRT-I complex. Interacts with MITD1, in competition with VSP4. Interacts with SPART (via MIT domain); leading to the recruitment of SPART to midbodies. Interacts with SPAST.</text>
</comment>
<dbReference type="Pfam" id="PF03398">
    <property type="entry name" value="Ist1"/>
    <property type="match status" value="1"/>
</dbReference>
<dbReference type="InterPro" id="IPR005061">
    <property type="entry name" value="Ist1"/>
</dbReference>
<evidence type="ECO:0000256" key="3">
    <source>
        <dbReference type="ARBA" id="ARBA00032374"/>
    </source>
</evidence>
<dbReference type="Proteomes" id="UP000283509">
    <property type="component" value="Unassembled WGS sequence"/>
</dbReference>
<evidence type="ECO:0000313" key="8">
    <source>
        <dbReference type="Proteomes" id="UP000283509"/>
    </source>
</evidence>
<evidence type="ECO:0000256" key="1">
    <source>
        <dbReference type="ARBA" id="ARBA00005536"/>
    </source>
</evidence>
<dbReference type="PANTHER" id="PTHR12161">
    <property type="entry name" value="IST1 FAMILY MEMBER"/>
    <property type="match status" value="1"/>
</dbReference>
<comment type="similarity">
    <text evidence="1">Belongs to the IST1 family.</text>
</comment>
<evidence type="ECO:0000256" key="2">
    <source>
        <dbReference type="ARBA" id="ARBA00014513"/>
    </source>
</evidence>
<dbReference type="STRING" id="6689.A0A423TRV9"/>
<feature type="coiled-coil region" evidence="6">
    <location>
        <begin position="8"/>
        <end position="42"/>
    </location>
</feature>
<keyword evidence="6" id="KW-0175">Coiled coil</keyword>
<evidence type="ECO:0000313" key="7">
    <source>
        <dbReference type="EMBL" id="ROT79187.1"/>
    </source>
</evidence>
<reference evidence="7 8" key="1">
    <citation type="submission" date="2018-04" db="EMBL/GenBank/DDBJ databases">
        <authorList>
            <person name="Zhang X."/>
            <person name="Yuan J."/>
            <person name="Li F."/>
            <person name="Xiang J."/>
        </authorList>
    </citation>
    <scope>NUCLEOTIDE SEQUENCE [LARGE SCALE GENOMIC DNA]</scope>
    <source>
        <tissue evidence="7">Muscle</tissue>
    </source>
</reference>
<dbReference type="SUPFAM" id="SSF56219">
    <property type="entry name" value="DNase I-like"/>
    <property type="match status" value="1"/>
</dbReference>
<evidence type="ECO:0000256" key="4">
    <source>
        <dbReference type="ARBA" id="ARBA00046124"/>
    </source>
</evidence>
<keyword evidence="8" id="KW-1185">Reference proteome</keyword>
<comment type="caution">
    <text evidence="7">The sequence shown here is derived from an EMBL/GenBank/DDBJ whole genome shotgun (WGS) entry which is preliminary data.</text>
</comment>
<dbReference type="AlphaFoldDB" id="A0A423TRV9"/>
<comment type="function">
    <text evidence="4">ESCRT-III-like protein involved in cytokinesis, nuclear envelope reassembly and endosomal tubulation. Is required for efficient abscission during cytokinesis. Involved in recruiting VPS4A and/or VPS4B to the midbody of dividing cells. During late anaphase, involved in nuclear envelope reassembly and mitotic spindle disassembly together with the ESCRT-III complex: IST1 acts by mediating the recruitment of SPAST to the nuclear membrane, leading to microtubule severing. Recruited to the reforming nuclear envelope (NE) during anaphase by LEMD2. Regulates early endosomal tubulation together with the ESCRT-III complex by mediating the recruitment of SPAST.</text>
</comment>
<dbReference type="Gene3D" id="1.20.1260.60">
    <property type="entry name" value="Vacuolar protein sorting-associated protein Ist1"/>
    <property type="match status" value="1"/>
</dbReference>
<evidence type="ECO:0000256" key="6">
    <source>
        <dbReference type="SAM" id="Coils"/>
    </source>
</evidence>
<name>A0A423TRV9_PENVA</name>
<dbReference type="InterPro" id="IPR042277">
    <property type="entry name" value="IST1-like"/>
</dbReference>
<dbReference type="GO" id="GO:0015031">
    <property type="term" value="P:protein transport"/>
    <property type="evidence" value="ECO:0007669"/>
    <property type="project" value="InterPro"/>
</dbReference>
<organism evidence="7 8">
    <name type="scientific">Penaeus vannamei</name>
    <name type="common">Whiteleg shrimp</name>
    <name type="synonym">Litopenaeus vannamei</name>
    <dbReference type="NCBI Taxonomy" id="6689"/>
    <lineage>
        <taxon>Eukaryota</taxon>
        <taxon>Metazoa</taxon>
        <taxon>Ecdysozoa</taxon>
        <taxon>Arthropoda</taxon>
        <taxon>Crustacea</taxon>
        <taxon>Multicrustacea</taxon>
        <taxon>Malacostraca</taxon>
        <taxon>Eumalacostraca</taxon>
        <taxon>Eucarida</taxon>
        <taxon>Decapoda</taxon>
        <taxon>Dendrobranchiata</taxon>
        <taxon>Penaeoidea</taxon>
        <taxon>Penaeidae</taxon>
        <taxon>Penaeus</taxon>
    </lineage>
</organism>
<dbReference type="InterPro" id="IPR036691">
    <property type="entry name" value="Endo/exonu/phosph_ase_sf"/>
</dbReference>
<gene>
    <name evidence="7" type="ORF">C7M84_002100</name>
</gene>
<dbReference type="OrthoDB" id="29853at2759"/>